<reference evidence="1 2" key="1">
    <citation type="submission" date="2024-04" db="EMBL/GenBank/DDBJ databases">
        <title>genome sequences of Mucor flavus KT1a and Helicostylum pulchrum KT1b strains isolated from the surface of a dry-aged beef.</title>
        <authorList>
            <person name="Toyotome T."/>
            <person name="Hosono M."/>
            <person name="Torimaru M."/>
            <person name="Fukuda K."/>
            <person name="Mikami N."/>
        </authorList>
    </citation>
    <scope>NUCLEOTIDE SEQUENCE [LARGE SCALE GENOMIC DNA]</scope>
    <source>
        <strain evidence="1 2">KT1a</strain>
    </source>
</reference>
<evidence type="ECO:0000313" key="2">
    <source>
        <dbReference type="Proteomes" id="UP001473302"/>
    </source>
</evidence>
<comment type="caution">
    <text evidence="1">The sequence shown here is derived from an EMBL/GenBank/DDBJ whole genome shotgun (WGS) entry which is preliminary data.</text>
</comment>
<dbReference type="Proteomes" id="UP001473302">
    <property type="component" value="Unassembled WGS sequence"/>
</dbReference>
<dbReference type="EMBL" id="BAABUK010000017">
    <property type="protein sequence ID" value="GAA5813440.1"/>
    <property type="molecule type" value="Genomic_DNA"/>
</dbReference>
<organism evidence="1 2">
    <name type="scientific">Mucor flavus</name>
    <dbReference type="NCBI Taxonomy" id="439312"/>
    <lineage>
        <taxon>Eukaryota</taxon>
        <taxon>Fungi</taxon>
        <taxon>Fungi incertae sedis</taxon>
        <taxon>Mucoromycota</taxon>
        <taxon>Mucoromycotina</taxon>
        <taxon>Mucoromycetes</taxon>
        <taxon>Mucorales</taxon>
        <taxon>Mucorineae</taxon>
        <taxon>Mucoraceae</taxon>
        <taxon>Mucor</taxon>
    </lineage>
</organism>
<accession>A0ABP9Z2U8</accession>
<dbReference type="InterPro" id="IPR032675">
    <property type="entry name" value="LRR_dom_sf"/>
</dbReference>
<gene>
    <name evidence="1" type="ORF">MFLAVUS_006918</name>
</gene>
<proteinExistence type="predicted"/>
<keyword evidence="2" id="KW-1185">Reference proteome</keyword>
<sequence length="162" mass="19266">MHPRPSNMCLRLHLSNSDNNQYFNSQPINILDSLSEFKKLTELRLYNVRDINLTPFQVQDKCRNLKRLTFESDHPISESVVLRLLDNNTNTNINFVASLRRLDLRLLYLSATYTRYLVDYFPKQLIYLRIDTLFQTLFEWIELVGMELASRFMKKVACIKNK</sequence>
<evidence type="ECO:0008006" key="3">
    <source>
        <dbReference type="Google" id="ProtNLM"/>
    </source>
</evidence>
<dbReference type="Gene3D" id="3.80.10.10">
    <property type="entry name" value="Ribonuclease Inhibitor"/>
    <property type="match status" value="1"/>
</dbReference>
<name>A0ABP9Z2U8_9FUNG</name>
<evidence type="ECO:0000313" key="1">
    <source>
        <dbReference type="EMBL" id="GAA5813440.1"/>
    </source>
</evidence>
<protein>
    <recommendedName>
        <fullName evidence="3">F-box domain-containing protein</fullName>
    </recommendedName>
</protein>